<evidence type="ECO:0000256" key="7">
    <source>
        <dbReference type="SAM" id="Phobius"/>
    </source>
</evidence>
<dbReference type="GO" id="GO:0009242">
    <property type="term" value="P:colanic acid biosynthetic process"/>
    <property type="evidence" value="ECO:0007669"/>
    <property type="project" value="TreeGrafter"/>
</dbReference>
<comment type="subcellular location">
    <subcellularLocation>
        <location evidence="1">Membrane</location>
        <topology evidence="1">Multi-pass membrane protein</topology>
    </subcellularLocation>
</comment>
<feature type="transmembrane region" description="Helical" evidence="7">
    <location>
        <begin position="272"/>
        <end position="296"/>
    </location>
</feature>
<evidence type="ECO:0000256" key="3">
    <source>
        <dbReference type="ARBA" id="ARBA00022679"/>
    </source>
</evidence>
<reference evidence="9 10" key="1">
    <citation type="submission" date="2018-11" db="EMBL/GenBank/DDBJ databases">
        <authorList>
            <person name="Mardanov A.V."/>
            <person name="Ravin N.V."/>
            <person name="Dedysh S.N."/>
        </authorList>
    </citation>
    <scope>NUCLEOTIDE SEQUENCE [LARGE SCALE GENOMIC DNA]</scope>
    <source>
        <strain evidence="9 10">AF10</strain>
    </source>
</reference>
<keyword evidence="4 7" id="KW-0812">Transmembrane</keyword>
<feature type="transmembrane region" description="Helical" evidence="7">
    <location>
        <begin position="110"/>
        <end position="127"/>
    </location>
</feature>
<evidence type="ECO:0000256" key="2">
    <source>
        <dbReference type="ARBA" id="ARBA00006464"/>
    </source>
</evidence>
<proteinExistence type="inferred from homology"/>
<sequence length="458" mass="52767">MIRFLNVYYPTRTVMLFFFEALIVSSCFLIATIFLLGPDAYLTLAYEQGALKITGVTILSVMLSYYFDLYEPQIVSVPLEIYFRILLVLGFDCFVLSALIFFYPEAAMPQHVYLIGFTLLTPALIVWRKAYSWLVSRRRFCERVYVLGAGEYAKTLVASLQSRPDVGMEIVDWQDVQLEQSERKQHWINALERISEMKPPVNRIIVAMEHHRGELPVQELLNLRFQGIVVEEVGALRERLSGKIQLDGLRPSDFLYASGFRMRPSQQFTRQIASILAAATGLLLFSPFFPLVMLAVRMTSKGPIFFKQTRVGAGGRLFKVVKFRTMRTDAEAAGAKWATKDDPRVTPIGRFMRKTRIDEVPQLWNILRGDMSFVGPRPERPEFVPMLSENLPFYYLRHLIRPGLTGWAQVRYGYGATMAETREKLEYDLYYIKHQSLGLDLIVMFETIKTIVRRRGAQ</sequence>
<keyword evidence="5 7" id="KW-1133">Transmembrane helix</keyword>
<evidence type="ECO:0000256" key="6">
    <source>
        <dbReference type="ARBA" id="ARBA00023136"/>
    </source>
</evidence>
<evidence type="ECO:0000256" key="1">
    <source>
        <dbReference type="ARBA" id="ARBA00004141"/>
    </source>
</evidence>
<dbReference type="OrthoDB" id="9808602at2"/>
<dbReference type="Proteomes" id="UP000289437">
    <property type="component" value="Unassembled WGS sequence"/>
</dbReference>
<feature type="transmembrane region" description="Helical" evidence="7">
    <location>
        <begin position="81"/>
        <end position="104"/>
    </location>
</feature>
<gene>
    <name evidence="9" type="ORF">GRAN_3690</name>
</gene>
<dbReference type="PANTHER" id="PTHR30576">
    <property type="entry name" value="COLANIC BIOSYNTHESIS UDP-GLUCOSE LIPID CARRIER TRANSFERASE"/>
    <property type="match status" value="1"/>
</dbReference>
<keyword evidence="3 9" id="KW-0808">Transferase</keyword>
<dbReference type="GO" id="GO:0089702">
    <property type="term" value="F:undecaprenyl-phosphate glucose phosphotransferase activity"/>
    <property type="evidence" value="ECO:0007669"/>
    <property type="project" value="TreeGrafter"/>
</dbReference>
<organism evidence="9 10">
    <name type="scientific">Granulicella sibirica</name>
    <dbReference type="NCBI Taxonomy" id="2479048"/>
    <lineage>
        <taxon>Bacteria</taxon>
        <taxon>Pseudomonadati</taxon>
        <taxon>Acidobacteriota</taxon>
        <taxon>Terriglobia</taxon>
        <taxon>Terriglobales</taxon>
        <taxon>Acidobacteriaceae</taxon>
        <taxon>Granulicella</taxon>
    </lineage>
</organism>
<evidence type="ECO:0000313" key="9">
    <source>
        <dbReference type="EMBL" id="RXH54586.1"/>
    </source>
</evidence>
<dbReference type="RefSeq" id="WP_128914351.1">
    <property type="nucleotide sequence ID" value="NZ_RDSM01000003.1"/>
</dbReference>
<keyword evidence="6 7" id="KW-0472">Membrane</keyword>
<comment type="caution">
    <text evidence="9">The sequence shown here is derived from an EMBL/GenBank/DDBJ whole genome shotgun (WGS) entry which is preliminary data.</text>
</comment>
<dbReference type="EMBL" id="RDSM01000003">
    <property type="protein sequence ID" value="RXH54586.1"/>
    <property type="molecule type" value="Genomic_DNA"/>
</dbReference>
<evidence type="ECO:0000256" key="4">
    <source>
        <dbReference type="ARBA" id="ARBA00022692"/>
    </source>
</evidence>
<dbReference type="NCBIfam" id="TIGR03025">
    <property type="entry name" value="EPS_sugtrans"/>
    <property type="match status" value="1"/>
</dbReference>
<dbReference type="Pfam" id="PF02397">
    <property type="entry name" value="Bac_transf"/>
    <property type="match status" value="1"/>
</dbReference>
<dbReference type="InterPro" id="IPR003362">
    <property type="entry name" value="Bact_transf"/>
</dbReference>
<dbReference type="InterPro" id="IPR017475">
    <property type="entry name" value="EPS_sugar_tfrase"/>
</dbReference>
<dbReference type="PANTHER" id="PTHR30576:SF21">
    <property type="entry name" value="UDP-GLUCOSE:UNDECAPRENYL-PHOSPHATE GLUCOSE-1-PHOSPHATE TRANSFERASE"/>
    <property type="match status" value="1"/>
</dbReference>
<dbReference type="AlphaFoldDB" id="A0A4Q0SZR5"/>
<accession>A0A4Q0SZR5</accession>
<feature type="transmembrane region" description="Helical" evidence="7">
    <location>
        <begin position="12"/>
        <end position="37"/>
    </location>
</feature>
<evidence type="ECO:0000313" key="10">
    <source>
        <dbReference type="Proteomes" id="UP000289437"/>
    </source>
</evidence>
<comment type="similarity">
    <text evidence="2">Belongs to the bacterial sugar transferase family.</text>
</comment>
<dbReference type="NCBIfam" id="TIGR03013">
    <property type="entry name" value="EpsB_2"/>
    <property type="match status" value="1"/>
</dbReference>
<feature type="domain" description="Bacterial sugar transferase" evidence="8">
    <location>
        <begin position="272"/>
        <end position="452"/>
    </location>
</feature>
<dbReference type="GO" id="GO:0016020">
    <property type="term" value="C:membrane"/>
    <property type="evidence" value="ECO:0007669"/>
    <property type="project" value="UniProtKB-SubCell"/>
</dbReference>
<keyword evidence="10" id="KW-1185">Reference proteome</keyword>
<protein>
    <submittedName>
        <fullName evidence="9">Undecaprenyl-phosphate galactosephosphotransferase</fullName>
    </submittedName>
</protein>
<name>A0A4Q0SZR5_9BACT</name>
<feature type="transmembrane region" description="Helical" evidence="7">
    <location>
        <begin position="49"/>
        <end position="69"/>
    </location>
</feature>
<evidence type="ECO:0000259" key="8">
    <source>
        <dbReference type="Pfam" id="PF02397"/>
    </source>
</evidence>
<dbReference type="InterPro" id="IPR017464">
    <property type="entry name" value="Sugar_tfrase_EpsB_2"/>
</dbReference>
<reference evidence="10" key="2">
    <citation type="submission" date="2019-02" db="EMBL/GenBank/DDBJ databases">
        <title>Granulicella sibirica sp. nov., a psychrotolerant acidobacterium isolated from an organic soil layer in forested tundra, West Siberia.</title>
        <authorList>
            <person name="Oshkin I.Y."/>
            <person name="Kulichevskaya I.S."/>
            <person name="Rijpstra W.I.C."/>
            <person name="Sinninghe Damste J.S."/>
            <person name="Rakitin A.L."/>
            <person name="Ravin N.V."/>
            <person name="Dedysh S.N."/>
        </authorList>
    </citation>
    <scope>NUCLEOTIDE SEQUENCE [LARGE SCALE GENOMIC DNA]</scope>
    <source>
        <strain evidence="10">AF10</strain>
    </source>
</reference>
<evidence type="ECO:0000256" key="5">
    <source>
        <dbReference type="ARBA" id="ARBA00022989"/>
    </source>
</evidence>